<organism evidence="1">
    <name type="scientific">Cacopsylla melanoneura</name>
    <dbReference type="NCBI Taxonomy" id="428564"/>
    <lineage>
        <taxon>Eukaryota</taxon>
        <taxon>Metazoa</taxon>
        <taxon>Ecdysozoa</taxon>
        <taxon>Arthropoda</taxon>
        <taxon>Hexapoda</taxon>
        <taxon>Insecta</taxon>
        <taxon>Pterygota</taxon>
        <taxon>Neoptera</taxon>
        <taxon>Paraneoptera</taxon>
        <taxon>Hemiptera</taxon>
        <taxon>Sternorrhyncha</taxon>
        <taxon>Psylloidea</taxon>
        <taxon>Psyllidae</taxon>
        <taxon>Psyllinae</taxon>
        <taxon>Cacopsylla</taxon>
    </lineage>
</organism>
<dbReference type="EMBL" id="HBUF01574428">
    <property type="protein sequence ID" value="CAG6767766.1"/>
    <property type="molecule type" value="Transcribed_RNA"/>
</dbReference>
<sequence length="104" mass="12084">MKKRQFIESCERTSQLRQLQTSIIYFLSMLESNLAHQIVKRGDNREDLTDVTSQRLLFNVPFLTMKVPIYLDIFLDHLISLASSSSNRRLRVSAVVSRVTQARL</sequence>
<proteinExistence type="predicted"/>
<evidence type="ECO:0000313" key="1">
    <source>
        <dbReference type="EMBL" id="CAG6767766.1"/>
    </source>
</evidence>
<reference evidence="1" key="1">
    <citation type="submission" date="2021-05" db="EMBL/GenBank/DDBJ databases">
        <authorList>
            <person name="Alioto T."/>
            <person name="Alioto T."/>
            <person name="Gomez Garrido J."/>
        </authorList>
    </citation>
    <scope>NUCLEOTIDE SEQUENCE</scope>
</reference>
<protein>
    <submittedName>
        <fullName evidence="1">Uncharacterized protein</fullName>
    </submittedName>
</protein>
<dbReference type="AlphaFoldDB" id="A0A8D9APY6"/>
<accession>A0A8D9APY6</accession>
<name>A0A8D9APY6_9HEMI</name>